<evidence type="ECO:0000256" key="5">
    <source>
        <dbReference type="SAM" id="Phobius"/>
    </source>
</evidence>
<dbReference type="Pfam" id="PF00877">
    <property type="entry name" value="NLPC_P60"/>
    <property type="match status" value="1"/>
</dbReference>
<keyword evidence="5" id="KW-0472">Membrane</keyword>
<keyword evidence="2" id="KW-0645">Protease</keyword>
<evidence type="ECO:0000313" key="7">
    <source>
        <dbReference type="EMBL" id="HGF99437.1"/>
    </source>
</evidence>
<sequence length="240" mass="27804">MLFPNLDRKNALALWYLAIFMLVILLIQPINYRIMRLGALIFGLVVWGGFWALFNHKKGVKIAWWFLSVFVLAMILLPGRAVDGNVMRDVYVRELDRYEGTPYVWGGENRLGIDCSGLVRQGLISANFKQGLISLNPQLIRNGISLWWYDAGADALRDEYRNYTRRGAEYESINQIDYTQIKPGDMAVSTDGEHIFAYQGNRTWIEADPGFLRVIKVQTPEPNNSWFHVPVYLLHWRQFD</sequence>
<evidence type="ECO:0000256" key="2">
    <source>
        <dbReference type="ARBA" id="ARBA00022670"/>
    </source>
</evidence>
<evidence type="ECO:0000256" key="1">
    <source>
        <dbReference type="ARBA" id="ARBA00007074"/>
    </source>
</evidence>
<keyword evidence="4" id="KW-0788">Thiol protease</keyword>
<dbReference type="PROSITE" id="PS51935">
    <property type="entry name" value="NLPC_P60"/>
    <property type="match status" value="1"/>
</dbReference>
<dbReference type="GO" id="GO:0008234">
    <property type="term" value="F:cysteine-type peptidase activity"/>
    <property type="evidence" value="ECO:0007669"/>
    <property type="project" value="UniProtKB-KW"/>
</dbReference>
<comment type="similarity">
    <text evidence="1">Belongs to the peptidase C40 family.</text>
</comment>
<evidence type="ECO:0000256" key="4">
    <source>
        <dbReference type="ARBA" id="ARBA00022807"/>
    </source>
</evidence>
<organism evidence="7">
    <name type="scientific">Planktothricoides sp. SpSt-374</name>
    <dbReference type="NCBI Taxonomy" id="2282167"/>
    <lineage>
        <taxon>Bacteria</taxon>
        <taxon>Bacillati</taxon>
        <taxon>Cyanobacteriota</taxon>
        <taxon>Cyanophyceae</taxon>
        <taxon>Oscillatoriophycideae</taxon>
        <taxon>Oscillatoriales</taxon>
        <taxon>Oscillatoriaceae</taxon>
        <taxon>Planktothricoides</taxon>
    </lineage>
</organism>
<protein>
    <recommendedName>
        <fullName evidence="6">NlpC/P60 domain-containing protein</fullName>
    </recommendedName>
</protein>
<feature type="transmembrane region" description="Helical" evidence="5">
    <location>
        <begin position="62"/>
        <end position="79"/>
    </location>
</feature>
<gene>
    <name evidence="7" type="ORF">ENR15_01885</name>
</gene>
<accession>A0A7C3VJQ0</accession>
<evidence type="ECO:0000256" key="3">
    <source>
        <dbReference type="ARBA" id="ARBA00022801"/>
    </source>
</evidence>
<feature type="transmembrane region" description="Helical" evidence="5">
    <location>
        <begin position="37"/>
        <end position="56"/>
    </location>
</feature>
<keyword evidence="5" id="KW-0812">Transmembrane</keyword>
<feature type="domain" description="NlpC/P60" evidence="6">
    <location>
        <begin position="85"/>
        <end position="240"/>
    </location>
</feature>
<name>A0A7C3VJQ0_9CYAN</name>
<evidence type="ECO:0000259" key="6">
    <source>
        <dbReference type="PROSITE" id="PS51935"/>
    </source>
</evidence>
<dbReference type="InterPro" id="IPR038765">
    <property type="entry name" value="Papain-like_cys_pep_sf"/>
</dbReference>
<comment type="caution">
    <text evidence="7">The sequence shown here is derived from an EMBL/GenBank/DDBJ whole genome shotgun (WGS) entry which is preliminary data.</text>
</comment>
<dbReference type="AlphaFoldDB" id="A0A7C3VJQ0"/>
<keyword evidence="3" id="KW-0378">Hydrolase</keyword>
<dbReference type="GO" id="GO:0006508">
    <property type="term" value="P:proteolysis"/>
    <property type="evidence" value="ECO:0007669"/>
    <property type="project" value="UniProtKB-KW"/>
</dbReference>
<dbReference type="SUPFAM" id="SSF54001">
    <property type="entry name" value="Cysteine proteinases"/>
    <property type="match status" value="1"/>
</dbReference>
<keyword evidence="5" id="KW-1133">Transmembrane helix</keyword>
<reference evidence="7" key="1">
    <citation type="journal article" date="2020" name="mSystems">
        <title>Genome- and Community-Level Interaction Insights into Carbon Utilization and Element Cycling Functions of Hydrothermarchaeota in Hydrothermal Sediment.</title>
        <authorList>
            <person name="Zhou Z."/>
            <person name="Liu Y."/>
            <person name="Xu W."/>
            <person name="Pan J."/>
            <person name="Luo Z.H."/>
            <person name="Li M."/>
        </authorList>
    </citation>
    <scope>NUCLEOTIDE SEQUENCE [LARGE SCALE GENOMIC DNA]</scope>
    <source>
        <strain evidence="7">SpSt-374</strain>
    </source>
</reference>
<dbReference type="EMBL" id="DSPX01000017">
    <property type="protein sequence ID" value="HGF99437.1"/>
    <property type="molecule type" value="Genomic_DNA"/>
</dbReference>
<dbReference type="InterPro" id="IPR000064">
    <property type="entry name" value="NLP_P60_dom"/>
</dbReference>
<proteinExistence type="inferred from homology"/>
<feature type="transmembrane region" description="Helical" evidence="5">
    <location>
        <begin position="12"/>
        <end position="30"/>
    </location>
</feature>
<dbReference type="Gene3D" id="3.90.1720.10">
    <property type="entry name" value="endopeptidase domain like (from Nostoc punctiforme)"/>
    <property type="match status" value="1"/>
</dbReference>